<reference evidence="1" key="1">
    <citation type="submission" date="2023-07" db="EMBL/GenBank/DDBJ databases">
        <authorList>
            <person name="Stuckert A."/>
        </authorList>
    </citation>
    <scope>NUCLEOTIDE SEQUENCE</scope>
</reference>
<keyword evidence="2" id="KW-1185">Reference proteome</keyword>
<protein>
    <submittedName>
        <fullName evidence="1">Uncharacterized protein</fullName>
    </submittedName>
</protein>
<dbReference type="Gene3D" id="3.40.50.10130">
    <property type="match status" value="1"/>
</dbReference>
<evidence type="ECO:0000313" key="1">
    <source>
        <dbReference type="EMBL" id="CAJ0946943.1"/>
    </source>
</evidence>
<dbReference type="Proteomes" id="UP001176940">
    <property type="component" value="Unassembled WGS sequence"/>
</dbReference>
<dbReference type="SUPFAM" id="SSF47781">
    <property type="entry name" value="RuvA domain 2-like"/>
    <property type="match status" value="1"/>
</dbReference>
<dbReference type="InterPro" id="IPR010994">
    <property type="entry name" value="RuvA_2-like"/>
</dbReference>
<feature type="non-terminal residue" evidence="1">
    <location>
        <position position="1"/>
    </location>
</feature>
<evidence type="ECO:0000313" key="2">
    <source>
        <dbReference type="Proteomes" id="UP001176940"/>
    </source>
</evidence>
<gene>
    <name evidence="1" type="ORF">RIMI_LOCUS11522611</name>
</gene>
<dbReference type="EMBL" id="CAUEEQ010026193">
    <property type="protein sequence ID" value="CAJ0946943.1"/>
    <property type="molecule type" value="Genomic_DNA"/>
</dbReference>
<proteinExistence type="predicted"/>
<organism evidence="1 2">
    <name type="scientific">Ranitomeya imitator</name>
    <name type="common">mimic poison frog</name>
    <dbReference type="NCBI Taxonomy" id="111125"/>
    <lineage>
        <taxon>Eukaryota</taxon>
        <taxon>Metazoa</taxon>
        <taxon>Chordata</taxon>
        <taxon>Craniata</taxon>
        <taxon>Vertebrata</taxon>
        <taxon>Euteleostomi</taxon>
        <taxon>Amphibia</taxon>
        <taxon>Batrachia</taxon>
        <taxon>Anura</taxon>
        <taxon>Neobatrachia</taxon>
        <taxon>Hyloidea</taxon>
        <taxon>Dendrobatidae</taxon>
        <taxon>Dendrobatinae</taxon>
        <taxon>Ranitomeya</taxon>
    </lineage>
</organism>
<feature type="non-terminal residue" evidence="1">
    <location>
        <position position="139"/>
    </location>
</feature>
<name>A0ABN9LRW8_9NEOB</name>
<accession>A0ABN9LRW8</accession>
<dbReference type="Gene3D" id="1.10.150.20">
    <property type="entry name" value="5' to 3' exonuclease, C-terminal subdomain"/>
    <property type="match status" value="1"/>
</dbReference>
<sequence>ETSRLFQRTKYFDSTLSSLISAGVQVLFSSGQEETARLLKDLAALEQRKNEGITVPTQVTGRQQEALNFYLSIPNISHITALNLCHHFSSVRQMSNSSIDEIVSKGKVSKRKAEEIYRYLHYVFDPRMLQTSDRHKQSL</sequence>
<comment type="caution">
    <text evidence="1">The sequence shown here is derived from an EMBL/GenBank/DDBJ whole genome shotgun (WGS) entry which is preliminary data.</text>
</comment>